<keyword evidence="2 4" id="KW-0862">Zinc</keyword>
<keyword evidence="7" id="KW-1185">Reference proteome</keyword>
<reference evidence="6" key="1">
    <citation type="submission" date="2025-08" db="UniProtKB">
        <authorList>
            <consortium name="Ensembl"/>
        </authorList>
    </citation>
    <scope>IDENTIFICATION</scope>
</reference>
<dbReference type="Ensembl" id="ENSOMET00000035459.1">
    <property type="protein sequence ID" value="ENSOMEP00000018923.1"/>
    <property type="gene ID" value="ENSOMEG00000020692.1"/>
</dbReference>
<keyword evidence="3 4" id="KW-0440">LIM domain</keyword>
<dbReference type="Proteomes" id="UP000261560">
    <property type="component" value="Unplaced"/>
</dbReference>
<dbReference type="SUPFAM" id="SSF57716">
    <property type="entry name" value="Glucocorticoid receptor-like (DNA-binding domain)"/>
    <property type="match status" value="1"/>
</dbReference>
<evidence type="ECO:0000256" key="1">
    <source>
        <dbReference type="ARBA" id="ARBA00022723"/>
    </source>
</evidence>
<dbReference type="GO" id="GO:0046872">
    <property type="term" value="F:metal ion binding"/>
    <property type="evidence" value="ECO:0007669"/>
    <property type="project" value="UniProtKB-KW"/>
</dbReference>
<dbReference type="PROSITE" id="PS50023">
    <property type="entry name" value="LIM_DOMAIN_2"/>
    <property type="match status" value="1"/>
</dbReference>
<dbReference type="GeneTree" id="ENSGT00940000177211"/>
<dbReference type="STRING" id="30732.ENSOMEP00000018923"/>
<sequence length="79" mass="9025">METVEVGVSCSLTCFFCKERLYVIERLTAEGLFFHRSCFTCHSCGSALRPPSYTFDQHRGQCLHQENPPDLHEHGGETF</sequence>
<evidence type="ECO:0000256" key="4">
    <source>
        <dbReference type="PROSITE-ProRule" id="PRU00125"/>
    </source>
</evidence>
<dbReference type="OMA" id="CFFCKER"/>
<evidence type="ECO:0000256" key="2">
    <source>
        <dbReference type="ARBA" id="ARBA00022833"/>
    </source>
</evidence>
<reference evidence="6" key="2">
    <citation type="submission" date="2025-09" db="UniProtKB">
        <authorList>
            <consortium name="Ensembl"/>
        </authorList>
    </citation>
    <scope>IDENTIFICATION</scope>
</reference>
<keyword evidence="1 4" id="KW-0479">Metal-binding</keyword>
<dbReference type="Pfam" id="PF00412">
    <property type="entry name" value="LIM"/>
    <property type="match status" value="1"/>
</dbReference>
<evidence type="ECO:0000259" key="5">
    <source>
        <dbReference type="PROSITE" id="PS50023"/>
    </source>
</evidence>
<accession>A0A3B3CM20</accession>
<proteinExistence type="predicted"/>
<dbReference type="PaxDb" id="30732-ENSOMEP00000018923"/>
<dbReference type="Gene3D" id="2.10.110.10">
    <property type="entry name" value="Cysteine Rich Protein"/>
    <property type="match status" value="1"/>
</dbReference>
<evidence type="ECO:0000256" key="3">
    <source>
        <dbReference type="ARBA" id="ARBA00023038"/>
    </source>
</evidence>
<dbReference type="SMART" id="SM00132">
    <property type="entry name" value="LIM"/>
    <property type="match status" value="1"/>
</dbReference>
<evidence type="ECO:0000313" key="7">
    <source>
        <dbReference type="Proteomes" id="UP000261560"/>
    </source>
</evidence>
<dbReference type="AlphaFoldDB" id="A0A3B3CM20"/>
<organism evidence="6 7">
    <name type="scientific">Oryzias melastigma</name>
    <name type="common">Marine medaka</name>
    <dbReference type="NCBI Taxonomy" id="30732"/>
    <lineage>
        <taxon>Eukaryota</taxon>
        <taxon>Metazoa</taxon>
        <taxon>Chordata</taxon>
        <taxon>Craniata</taxon>
        <taxon>Vertebrata</taxon>
        <taxon>Euteleostomi</taxon>
        <taxon>Actinopterygii</taxon>
        <taxon>Neopterygii</taxon>
        <taxon>Teleostei</taxon>
        <taxon>Neoteleostei</taxon>
        <taxon>Acanthomorphata</taxon>
        <taxon>Ovalentaria</taxon>
        <taxon>Atherinomorphae</taxon>
        <taxon>Beloniformes</taxon>
        <taxon>Adrianichthyidae</taxon>
        <taxon>Oryziinae</taxon>
        <taxon>Oryzias</taxon>
    </lineage>
</organism>
<evidence type="ECO:0000313" key="6">
    <source>
        <dbReference type="Ensembl" id="ENSOMEP00000018923.1"/>
    </source>
</evidence>
<dbReference type="PROSITE" id="PS00478">
    <property type="entry name" value="LIM_DOMAIN_1"/>
    <property type="match status" value="1"/>
</dbReference>
<feature type="domain" description="LIM zinc-binding" evidence="5">
    <location>
        <begin position="12"/>
        <end position="73"/>
    </location>
</feature>
<protein>
    <recommendedName>
        <fullName evidence="5">LIM zinc-binding domain-containing protein</fullName>
    </recommendedName>
</protein>
<name>A0A3B3CM20_ORYME</name>
<dbReference type="InterPro" id="IPR001781">
    <property type="entry name" value="Znf_LIM"/>
</dbReference>